<evidence type="ECO:0000256" key="1">
    <source>
        <dbReference type="ARBA" id="ARBA00004123"/>
    </source>
</evidence>
<dbReference type="GO" id="GO:0060261">
    <property type="term" value="P:positive regulation of transcription initiation by RNA polymerase II"/>
    <property type="evidence" value="ECO:0007669"/>
    <property type="project" value="InterPro"/>
</dbReference>
<evidence type="ECO:0000313" key="8">
    <source>
        <dbReference type="EMBL" id="CAI9918048.1"/>
    </source>
</evidence>
<keyword evidence="12" id="KW-1185">Reference proteome</keyword>
<evidence type="ECO:0000313" key="9">
    <source>
        <dbReference type="EMBL" id="CAI9923057.1"/>
    </source>
</evidence>
<reference evidence="10 12" key="2">
    <citation type="submission" date="2024-07" db="EMBL/GenBank/DDBJ databases">
        <authorList>
            <person name="Akdeniz Z."/>
        </authorList>
    </citation>
    <scope>NUCLEOTIDE SEQUENCE [LARGE SCALE GENOMIC DNA]</scope>
</reference>
<evidence type="ECO:0000313" key="11">
    <source>
        <dbReference type="EMBL" id="CAL6097961.1"/>
    </source>
</evidence>
<dbReference type="SUPFAM" id="SSF54447">
    <property type="entry name" value="ssDNA-binding transcriptional regulator domain"/>
    <property type="match status" value="1"/>
</dbReference>
<dbReference type="PANTHER" id="PTHR13215">
    <property type="entry name" value="RNA POLYMERASE II TRANSCRIPTIONAL COACTIVATOR"/>
    <property type="match status" value="1"/>
</dbReference>
<keyword evidence="6" id="KW-0539">Nucleus</keyword>
<dbReference type="GO" id="GO:0005634">
    <property type="term" value="C:nucleus"/>
    <property type="evidence" value="ECO:0007669"/>
    <property type="project" value="UniProtKB-SubCell"/>
</dbReference>
<organism evidence="9">
    <name type="scientific">Hexamita inflata</name>
    <dbReference type="NCBI Taxonomy" id="28002"/>
    <lineage>
        <taxon>Eukaryota</taxon>
        <taxon>Metamonada</taxon>
        <taxon>Diplomonadida</taxon>
        <taxon>Hexamitidae</taxon>
        <taxon>Hexamitinae</taxon>
        <taxon>Hexamita</taxon>
    </lineage>
</organism>
<dbReference type="GO" id="GO:0003713">
    <property type="term" value="F:transcription coactivator activity"/>
    <property type="evidence" value="ECO:0007669"/>
    <property type="project" value="InterPro"/>
</dbReference>
<accession>A0AA86NP61</accession>
<name>A0AA86NP61_9EUKA</name>
<dbReference type="InterPro" id="IPR009044">
    <property type="entry name" value="ssDNA-bd_transcriptional_reg"/>
</dbReference>
<dbReference type="EMBL" id="CAXDID020000431">
    <property type="protein sequence ID" value="CAL6090824.1"/>
    <property type="molecule type" value="Genomic_DNA"/>
</dbReference>
<evidence type="ECO:0000256" key="3">
    <source>
        <dbReference type="ARBA" id="ARBA00023015"/>
    </source>
</evidence>
<feature type="domain" description="Transcriptional coactivator p15 (PC4) C-terminal" evidence="7">
    <location>
        <begin position="17"/>
        <end position="65"/>
    </location>
</feature>
<evidence type="ECO:0000256" key="5">
    <source>
        <dbReference type="ARBA" id="ARBA00023163"/>
    </source>
</evidence>
<keyword evidence="4" id="KW-0238">DNA-binding</keyword>
<keyword evidence="5" id="KW-0804">Transcription</keyword>
<evidence type="ECO:0000313" key="12">
    <source>
        <dbReference type="Proteomes" id="UP001642409"/>
    </source>
</evidence>
<dbReference type="Gene3D" id="2.30.31.10">
    <property type="entry name" value="Transcriptional Coactivator Pc4, Chain A"/>
    <property type="match status" value="1"/>
</dbReference>
<dbReference type="AlphaFoldDB" id="A0AA86NP61"/>
<evidence type="ECO:0000313" key="10">
    <source>
        <dbReference type="EMBL" id="CAL6090824.1"/>
    </source>
</evidence>
<protein>
    <submittedName>
        <fullName evidence="9">Transcriptional coactivator p15 domain-containing protein</fullName>
    </submittedName>
    <submittedName>
        <fullName evidence="10">Transcriptional_coactivator p15 domain-containing protein</fullName>
    </submittedName>
</protein>
<evidence type="ECO:0000259" key="7">
    <source>
        <dbReference type="Pfam" id="PF02229"/>
    </source>
</evidence>
<evidence type="ECO:0000256" key="2">
    <source>
        <dbReference type="ARBA" id="ARBA00009001"/>
    </source>
</evidence>
<gene>
    <name evidence="9" type="ORF">HINF_LOCUS10702</name>
    <name evidence="8" type="ORF">HINF_LOCUS5693</name>
    <name evidence="10" type="ORF">HINF_LOCUS65492</name>
    <name evidence="11" type="ORF">HINF_LOCUS69381</name>
</gene>
<dbReference type="EMBL" id="CATOUU010000276">
    <property type="protein sequence ID" value="CAI9923057.1"/>
    <property type="molecule type" value="Genomic_DNA"/>
</dbReference>
<comment type="caution">
    <text evidence="9">The sequence shown here is derived from an EMBL/GenBank/DDBJ whole genome shotgun (WGS) entry which is preliminary data.</text>
</comment>
<dbReference type="InterPro" id="IPR045125">
    <property type="entry name" value="Sub1/Tcp4-like"/>
</dbReference>
<comment type="subcellular location">
    <subcellularLocation>
        <location evidence="1">Nucleus</location>
    </subcellularLocation>
</comment>
<comment type="similarity">
    <text evidence="2">Belongs to the transcriptional coactivator PC4 family.</text>
</comment>
<dbReference type="InterPro" id="IPR003173">
    <property type="entry name" value="PC4_C"/>
</dbReference>
<dbReference type="Pfam" id="PF02229">
    <property type="entry name" value="PC4"/>
    <property type="match status" value="1"/>
</dbReference>
<dbReference type="EMBL" id="CATOUU010000147">
    <property type="protein sequence ID" value="CAI9918048.1"/>
    <property type="molecule type" value="Genomic_DNA"/>
</dbReference>
<dbReference type="Proteomes" id="UP001642409">
    <property type="component" value="Unassembled WGS sequence"/>
</dbReference>
<dbReference type="GO" id="GO:0003677">
    <property type="term" value="F:DNA binding"/>
    <property type="evidence" value="ECO:0007669"/>
    <property type="project" value="UniProtKB-KW"/>
</dbReference>
<reference evidence="9" key="1">
    <citation type="submission" date="2023-06" db="EMBL/GenBank/DDBJ databases">
        <authorList>
            <person name="Kurt Z."/>
        </authorList>
    </citation>
    <scope>NUCLEOTIDE SEQUENCE</scope>
</reference>
<evidence type="ECO:0000256" key="4">
    <source>
        <dbReference type="ARBA" id="ARBA00023125"/>
    </source>
</evidence>
<evidence type="ECO:0000256" key="6">
    <source>
        <dbReference type="ARBA" id="ARBA00023242"/>
    </source>
</evidence>
<keyword evidence="3" id="KW-0805">Transcription regulation</keyword>
<sequence>MESSIIDSLHSKYTLSKDCIAKVNQFNGQYYVDIRKYYEDKNTGKQKPTPKGISLTIKQFEKLLNNMDKIDELLAQ</sequence>
<dbReference type="EMBL" id="CAXDID020000504">
    <property type="protein sequence ID" value="CAL6097961.1"/>
    <property type="molecule type" value="Genomic_DNA"/>
</dbReference>
<proteinExistence type="inferred from homology"/>